<organism evidence="7 8">
    <name type="scientific">Penstemon smallii</name>
    <dbReference type="NCBI Taxonomy" id="265156"/>
    <lineage>
        <taxon>Eukaryota</taxon>
        <taxon>Viridiplantae</taxon>
        <taxon>Streptophyta</taxon>
        <taxon>Embryophyta</taxon>
        <taxon>Tracheophyta</taxon>
        <taxon>Spermatophyta</taxon>
        <taxon>Magnoliopsida</taxon>
        <taxon>eudicotyledons</taxon>
        <taxon>Gunneridae</taxon>
        <taxon>Pentapetalae</taxon>
        <taxon>asterids</taxon>
        <taxon>lamiids</taxon>
        <taxon>Lamiales</taxon>
        <taxon>Plantaginaceae</taxon>
        <taxon>Cheloneae</taxon>
        <taxon>Penstemon</taxon>
    </lineage>
</organism>
<evidence type="ECO:0000313" key="8">
    <source>
        <dbReference type="Proteomes" id="UP001634393"/>
    </source>
</evidence>
<evidence type="ECO:0000256" key="2">
    <source>
        <dbReference type="ARBA" id="ARBA00023015"/>
    </source>
</evidence>
<evidence type="ECO:0000259" key="6">
    <source>
        <dbReference type="PROSITE" id="PS50863"/>
    </source>
</evidence>
<dbReference type="GO" id="GO:0005634">
    <property type="term" value="C:nucleus"/>
    <property type="evidence" value="ECO:0007669"/>
    <property type="project" value="UniProtKB-SubCell"/>
</dbReference>
<dbReference type="Proteomes" id="UP001634393">
    <property type="component" value="Unassembled WGS sequence"/>
</dbReference>
<keyword evidence="3" id="KW-0238">DNA-binding</keyword>
<dbReference type="InterPro" id="IPR003340">
    <property type="entry name" value="B3_DNA-bd"/>
</dbReference>
<protein>
    <recommendedName>
        <fullName evidence="6">TF-B3 domain-containing protein</fullName>
    </recommendedName>
</protein>
<keyword evidence="4" id="KW-0804">Transcription</keyword>
<dbReference type="EMBL" id="JBJXBP010000003">
    <property type="protein sequence ID" value="KAL3838703.1"/>
    <property type="molecule type" value="Genomic_DNA"/>
</dbReference>
<reference evidence="7 8" key="1">
    <citation type="submission" date="2024-12" db="EMBL/GenBank/DDBJ databases">
        <title>The unique morphological basis and parallel evolutionary history of personate flowers in Penstemon.</title>
        <authorList>
            <person name="Depatie T.H."/>
            <person name="Wessinger C.A."/>
        </authorList>
    </citation>
    <scope>NUCLEOTIDE SEQUENCE [LARGE SCALE GENOMIC DNA]</scope>
    <source>
        <strain evidence="7">WTNN_2</strain>
        <tissue evidence="7">Leaf</tissue>
    </source>
</reference>
<evidence type="ECO:0000256" key="4">
    <source>
        <dbReference type="ARBA" id="ARBA00023163"/>
    </source>
</evidence>
<dbReference type="AlphaFoldDB" id="A0ABD3TQP1"/>
<dbReference type="SUPFAM" id="SSF101936">
    <property type="entry name" value="DNA-binding pseudobarrel domain"/>
    <property type="match status" value="1"/>
</dbReference>
<evidence type="ECO:0000256" key="3">
    <source>
        <dbReference type="ARBA" id="ARBA00023125"/>
    </source>
</evidence>
<keyword evidence="2" id="KW-0805">Transcription regulation</keyword>
<comment type="subcellular location">
    <subcellularLocation>
        <location evidence="1">Nucleus</location>
    </subcellularLocation>
</comment>
<gene>
    <name evidence="7" type="ORF">ACJIZ3_023294</name>
</gene>
<evidence type="ECO:0000256" key="5">
    <source>
        <dbReference type="ARBA" id="ARBA00023242"/>
    </source>
</evidence>
<name>A0ABD3TQP1_9LAMI</name>
<dbReference type="Gene3D" id="2.40.330.10">
    <property type="entry name" value="DNA-binding pseudobarrel domain"/>
    <property type="match status" value="1"/>
</dbReference>
<keyword evidence="8" id="KW-1185">Reference proteome</keyword>
<dbReference type="InterPro" id="IPR015300">
    <property type="entry name" value="DNA-bd_pseudobarrel_sf"/>
</dbReference>
<accession>A0ABD3TQP1</accession>
<dbReference type="Pfam" id="PF02362">
    <property type="entry name" value="B3"/>
    <property type="match status" value="1"/>
</dbReference>
<dbReference type="GO" id="GO:0003677">
    <property type="term" value="F:DNA binding"/>
    <property type="evidence" value="ECO:0007669"/>
    <property type="project" value="UniProtKB-KW"/>
</dbReference>
<comment type="caution">
    <text evidence="7">The sequence shown here is derived from an EMBL/GenBank/DDBJ whole genome shotgun (WGS) entry which is preliminary data.</text>
</comment>
<proteinExistence type="predicted"/>
<feature type="domain" description="TF-B3" evidence="6">
    <location>
        <begin position="1"/>
        <end position="55"/>
    </location>
</feature>
<evidence type="ECO:0000256" key="1">
    <source>
        <dbReference type="ARBA" id="ARBA00004123"/>
    </source>
</evidence>
<sequence>MNNQFWVVRLNENQGRYKFGAGWKRFITENNLTDGDRLIFQEVPGGYDVVVGPPGPAAAAGHPPGPAAT</sequence>
<evidence type="ECO:0000313" key="7">
    <source>
        <dbReference type="EMBL" id="KAL3838703.1"/>
    </source>
</evidence>
<keyword evidence="5" id="KW-0539">Nucleus</keyword>
<dbReference type="PROSITE" id="PS50863">
    <property type="entry name" value="B3"/>
    <property type="match status" value="1"/>
</dbReference>